<organism evidence="3 4">
    <name type="scientific">Meyerozyma guilliermondii (strain ATCC 6260 / CBS 566 / DSM 6381 / JCM 1539 / NBRC 10279 / NRRL Y-324)</name>
    <name type="common">Yeast</name>
    <name type="synonym">Candida guilliermondii</name>
    <dbReference type="NCBI Taxonomy" id="294746"/>
    <lineage>
        <taxon>Eukaryota</taxon>
        <taxon>Fungi</taxon>
        <taxon>Dikarya</taxon>
        <taxon>Ascomycota</taxon>
        <taxon>Saccharomycotina</taxon>
        <taxon>Pichiomycetes</taxon>
        <taxon>Debaryomycetaceae</taxon>
        <taxon>Meyerozyma</taxon>
    </lineage>
</organism>
<feature type="region of interest" description="Disordered" evidence="1">
    <location>
        <begin position="141"/>
        <end position="167"/>
    </location>
</feature>
<dbReference type="eggNOG" id="ENOG502T41C">
    <property type="taxonomic scope" value="Eukaryota"/>
</dbReference>
<proteinExistence type="predicted"/>
<dbReference type="InParanoid" id="A5DLX2"/>
<gene>
    <name evidence="3" type="ORF">PGUG_04273</name>
</gene>
<name>A5DLX2_PICGU</name>
<evidence type="ECO:0000313" key="4">
    <source>
        <dbReference type="Proteomes" id="UP000001997"/>
    </source>
</evidence>
<keyword evidence="4" id="KW-1185">Reference proteome</keyword>
<evidence type="ECO:0000256" key="2">
    <source>
        <dbReference type="SAM" id="Phobius"/>
    </source>
</evidence>
<keyword evidence="2" id="KW-0812">Transmembrane</keyword>
<evidence type="ECO:0000256" key="1">
    <source>
        <dbReference type="SAM" id="MobiDB-lite"/>
    </source>
</evidence>
<dbReference type="HOGENOM" id="CLU_077705_0_0_1"/>
<reference evidence="3 4" key="1">
    <citation type="journal article" date="2009" name="Nature">
        <title>Evolution of pathogenicity and sexual reproduction in eight Candida genomes.</title>
        <authorList>
            <person name="Butler G."/>
            <person name="Rasmussen M.D."/>
            <person name="Lin M.F."/>
            <person name="Santos M.A."/>
            <person name="Sakthikumar S."/>
            <person name="Munro C.A."/>
            <person name="Rheinbay E."/>
            <person name="Grabherr M."/>
            <person name="Forche A."/>
            <person name="Reedy J.L."/>
            <person name="Agrafioti I."/>
            <person name="Arnaud M.B."/>
            <person name="Bates S."/>
            <person name="Brown A.J."/>
            <person name="Brunke S."/>
            <person name="Costanzo M.C."/>
            <person name="Fitzpatrick D.A."/>
            <person name="de Groot P.W."/>
            <person name="Harris D."/>
            <person name="Hoyer L.L."/>
            <person name="Hube B."/>
            <person name="Klis F.M."/>
            <person name="Kodira C."/>
            <person name="Lennard N."/>
            <person name="Logue M.E."/>
            <person name="Martin R."/>
            <person name="Neiman A.M."/>
            <person name="Nikolaou E."/>
            <person name="Quail M.A."/>
            <person name="Quinn J."/>
            <person name="Santos M.C."/>
            <person name="Schmitzberger F.F."/>
            <person name="Sherlock G."/>
            <person name="Shah P."/>
            <person name="Silverstein K.A."/>
            <person name="Skrzypek M.S."/>
            <person name="Soll D."/>
            <person name="Staggs R."/>
            <person name="Stansfield I."/>
            <person name="Stumpf M.P."/>
            <person name="Sudbery P.E."/>
            <person name="Srikantha T."/>
            <person name="Zeng Q."/>
            <person name="Berman J."/>
            <person name="Berriman M."/>
            <person name="Heitman J."/>
            <person name="Gow N.A."/>
            <person name="Lorenz M.C."/>
            <person name="Birren B.W."/>
            <person name="Kellis M."/>
            <person name="Cuomo C.A."/>
        </authorList>
    </citation>
    <scope>NUCLEOTIDE SEQUENCE [LARGE SCALE GENOMIC DNA]</scope>
    <source>
        <strain evidence="4">ATCC 6260 / CBS 566 / DSM 6381 / JCM 1539 / NBRC 10279 / NRRL Y-324</strain>
    </source>
</reference>
<evidence type="ECO:0000313" key="3">
    <source>
        <dbReference type="EMBL" id="EDK40175.2"/>
    </source>
</evidence>
<dbReference type="EMBL" id="CH408159">
    <property type="protein sequence ID" value="EDK40175.2"/>
    <property type="molecule type" value="Genomic_DNA"/>
</dbReference>
<keyword evidence="2" id="KW-1133">Transmembrane helix</keyword>
<dbReference type="AlphaFoldDB" id="A5DLX2"/>
<feature type="compositionally biased region" description="Polar residues" evidence="1">
    <location>
        <begin position="259"/>
        <end position="269"/>
    </location>
</feature>
<dbReference type="Proteomes" id="UP000001997">
    <property type="component" value="Unassembled WGS sequence"/>
</dbReference>
<keyword evidence="2" id="KW-0472">Membrane</keyword>
<dbReference type="KEGG" id="pgu:PGUG_04273"/>
<feature type="region of interest" description="Disordered" evidence="1">
    <location>
        <begin position="250"/>
        <end position="270"/>
    </location>
</feature>
<dbReference type="VEuPathDB" id="FungiDB:PGUG_04273"/>
<feature type="region of interest" description="Disordered" evidence="1">
    <location>
        <begin position="179"/>
        <end position="209"/>
    </location>
</feature>
<dbReference type="STRING" id="294746.A5DLX2"/>
<dbReference type="GeneID" id="5125202"/>
<dbReference type="RefSeq" id="XP_001483544.2">
    <property type="nucleotide sequence ID" value="XM_001483494.1"/>
</dbReference>
<feature type="transmembrane region" description="Helical" evidence="2">
    <location>
        <begin position="269"/>
        <end position="287"/>
    </location>
</feature>
<sequence>MNCISRILAFLESSSRISDSCGSCRFHFHLQPFPKISCTQPPVPRPQQYPRRHSAFFMLNTRIAISTIIGASRATRAPRVAQLSTSAVRWAKDDSSTIDSYRLPSQTSINEWEFKYDFIPKTTEPKVPPVTREAIKQDIAHDKRAKVEREMQREEHHTSIKAEANDAAVVHGGESVGAEPEFLQDRGSKPVDATIGQGGPTSSKPANRDKYIQSSINPEINQSDVVHLGENEVHHKVASVKEPIVVEDHEHDQDHNAGQPRQKNPNSSAPFVVPLGLAGLVGAYFYFTREKKEKK</sequence>
<accession>A5DLX2</accession>
<protein>
    <submittedName>
        <fullName evidence="3">Uncharacterized protein</fullName>
    </submittedName>
</protein>
<dbReference type="OrthoDB" id="4084695at2759"/>
<feature type="compositionally biased region" description="Basic and acidic residues" evidence="1">
    <location>
        <begin position="141"/>
        <end position="164"/>
    </location>
</feature>